<evidence type="ECO:0000256" key="8">
    <source>
        <dbReference type="SAM" id="Phobius"/>
    </source>
</evidence>
<dbReference type="KEGG" id="atq:GH723_13485"/>
<keyword evidence="5 8" id="KW-0812">Transmembrane</keyword>
<dbReference type="GO" id="GO:0022857">
    <property type="term" value="F:transmembrane transporter activity"/>
    <property type="evidence" value="ECO:0007669"/>
    <property type="project" value="InterPro"/>
</dbReference>
<feature type="transmembrane region" description="Helical" evidence="8">
    <location>
        <begin position="457"/>
        <end position="475"/>
    </location>
</feature>
<organism evidence="9 10">
    <name type="scientific">Actinomarinicola tropica</name>
    <dbReference type="NCBI Taxonomy" id="2789776"/>
    <lineage>
        <taxon>Bacteria</taxon>
        <taxon>Bacillati</taxon>
        <taxon>Actinomycetota</taxon>
        <taxon>Acidimicrobiia</taxon>
        <taxon>Acidimicrobiales</taxon>
        <taxon>Iamiaceae</taxon>
        <taxon>Actinomarinicola</taxon>
    </lineage>
</organism>
<feature type="transmembrane region" description="Helical" evidence="8">
    <location>
        <begin position="644"/>
        <end position="662"/>
    </location>
</feature>
<feature type="transmembrane region" description="Helical" evidence="8">
    <location>
        <begin position="374"/>
        <end position="395"/>
    </location>
</feature>
<feature type="transmembrane region" description="Helical" evidence="8">
    <location>
        <begin position="164"/>
        <end position="186"/>
    </location>
</feature>
<feature type="transmembrane region" description="Helical" evidence="8">
    <location>
        <begin position="558"/>
        <end position="576"/>
    </location>
</feature>
<name>A0A5Q2RGT3_9ACTN</name>
<feature type="transmembrane region" description="Helical" evidence="8">
    <location>
        <begin position="298"/>
        <end position="318"/>
    </location>
</feature>
<evidence type="ECO:0000256" key="3">
    <source>
        <dbReference type="ARBA" id="ARBA00022448"/>
    </source>
</evidence>
<dbReference type="PANTHER" id="PTHR30472:SF37">
    <property type="entry name" value="FE(3+) DICITRATE TRANSPORT SYSTEM PERMEASE PROTEIN FECD-RELATED"/>
    <property type="match status" value="1"/>
</dbReference>
<dbReference type="FunFam" id="1.10.3470.10:FF:000001">
    <property type="entry name" value="Vitamin B12 ABC transporter permease BtuC"/>
    <property type="match status" value="1"/>
</dbReference>
<feature type="transmembrane region" description="Helical" evidence="8">
    <location>
        <begin position="134"/>
        <end position="157"/>
    </location>
</feature>
<protein>
    <submittedName>
        <fullName evidence="9">Fe(3+)-hydroxamate ABC transporter permease FhuB</fullName>
    </submittedName>
</protein>
<evidence type="ECO:0000256" key="6">
    <source>
        <dbReference type="ARBA" id="ARBA00022989"/>
    </source>
</evidence>
<accession>A0A5Q2RGT3</accession>
<evidence type="ECO:0000256" key="2">
    <source>
        <dbReference type="ARBA" id="ARBA00007935"/>
    </source>
</evidence>
<feature type="transmembrane region" description="Helical" evidence="8">
    <location>
        <begin position="481"/>
        <end position="501"/>
    </location>
</feature>
<sequence length="696" mass="69415">MTDAATADPTAVGSAPAGRRRQLPSAPVLAAAVVLLAVASVVHLTQGTSTVGAGDVVRLLFDWDQATWDVLLGSRLPRLVAALVVGAALGGSGAALQSVARNHLASPELLGVSAGAYFAVTAVAAFGVTLPLWAAGSVAFLGGLLAAALVMALAAGGAAGSTRLVLAGSAASLSLASGTSLLLILFQEETRGLFAWGSGSLLAVDMQASGRMAPVLVLGVLGLVALGGRLDMLVLGDDAATALGVRVRAVRVGATLLAVLLAAAAVTVAGPIGFVGLSAPVIARLVASRAPSLLRHAALIPFAAVVGSLVVVASDVGLRALVGAAQGVEVPTGAVTTLTGSLLLVVLARQHRDAGVARDAPAARWRSVRSRRRAVVVVGVLVALLGAAVLAGALLGGSTLLTGDIAAWLTGSAGTRTSFILDERLPRVGAAVFAGAALALAGTGVQAVSRNPLAEPGILGITAGAGLGAVVLTTSVDGAGIWWMAAAATVAAALTFVAVYAAAWRGGLSPDRLVLVGIGISAALGALTVVVLVTTDPWNTPKVLTWLSGSTYGRQFDHLLPVLASLVIAAPLLLAAHRRLDLLAIDDDVPRILGLPLERTRLVVLVLAVLLTATSVTAVGVVGFVGLVAPHAARALVGGGHRRVLVVACLLGAVLLSVADTVGRTVIAPAQVPAGLITALVGTPYFVWLLWRSRPA</sequence>
<gene>
    <name evidence="9" type="primary">fhuB</name>
    <name evidence="9" type="ORF">GH723_13485</name>
</gene>
<comment type="similarity">
    <text evidence="2">Belongs to the binding-protein-dependent transport system permease family. FecCD subfamily.</text>
</comment>
<evidence type="ECO:0000256" key="7">
    <source>
        <dbReference type="ARBA" id="ARBA00023136"/>
    </source>
</evidence>
<dbReference type="Pfam" id="PF01032">
    <property type="entry name" value="FecCD"/>
    <property type="match status" value="2"/>
</dbReference>
<feature type="transmembrane region" description="Helical" evidence="8">
    <location>
        <begin position="428"/>
        <end position="445"/>
    </location>
</feature>
<dbReference type="NCBIfam" id="NF007867">
    <property type="entry name" value="PRK10577.1-3"/>
    <property type="match status" value="1"/>
</dbReference>
<dbReference type="PANTHER" id="PTHR30472">
    <property type="entry name" value="FERRIC ENTEROBACTIN TRANSPORT SYSTEM PERMEASE PROTEIN"/>
    <property type="match status" value="1"/>
</dbReference>
<feature type="transmembrane region" description="Helical" evidence="8">
    <location>
        <begin position="602"/>
        <end position="624"/>
    </location>
</feature>
<feature type="transmembrane region" description="Helical" evidence="8">
    <location>
        <begin position="26"/>
        <end position="45"/>
    </location>
</feature>
<keyword evidence="7 8" id="KW-0472">Membrane</keyword>
<feature type="transmembrane region" description="Helical" evidence="8">
    <location>
        <begin position="674"/>
        <end position="691"/>
    </location>
</feature>
<evidence type="ECO:0000313" key="10">
    <source>
        <dbReference type="Proteomes" id="UP000334019"/>
    </source>
</evidence>
<reference evidence="9 10" key="1">
    <citation type="submission" date="2019-11" db="EMBL/GenBank/DDBJ databases">
        <authorList>
            <person name="He Y."/>
        </authorList>
    </citation>
    <scope>NUCLEOTIDE SEQUENCE [LARGE SCALE GENOMIC DNA]</scope>
    <source>
        <strain evidence="9 10">SCSIO 58843</strain>
    </source>
</reference>
<feature type="transmembrane region" description="Helical" evidence="8">
    <location>
        <begin position="256"/>
        <end position="286"/>
    </location>
</feature>
<feature type="transmembrane region" description="Helical" evidence="8">
    <location>
        <begin position="79"/>
        <end position="97"/>
    </location>
</feature>
<dbReference type="AlphaFoldDB" id="A0A5Q2RGT3"/>
<keyword evidence="10" id="KW-1185">Reference proteome</keyword>
<keyword evidence="6 8" id="KW-1133">Transmembrane helix</keyword>
<dbReference type="EMBL" id="CP045851">
    <property type="protein sequence ID" value="QGG96028.1"/>
    <property type="molecule type" value="Genomic_DNA"/>
</dbReference>
<dbReference type="InterPro" id="IPR000522">
    <property type="entry name" value="ABC_transptr_permease_BtuC"/>
</dbReference>
<comment type="subcellular location">
    <subcellularLocation>
        <location evidence="1">Cell membrane</location>
        <topology evidence="1">Multi-pass membrane protein</topology>
    </subcellularLocation>
</comment>
<keyword evidence="4" id="KW-1003">Cell membrane</keyword>
<feature type="transmembrane region" description="Helical" evidence="8">
    <location>
        <begin position="215"/>
        <end position="236"/>
    </location>
</feature>
<dbReference type="SUPFAM" id="SSF81345">
    <property type="entry name" value="ABC transporter involved in vitamin B12 uptake, BtuC"/>
    <property type="match status" value="2"/>
</dbReference>
<dbReference type="InterPro" id="IPR037294">
    <property type="entry name" value="ABC_BtuC-like"/>
</dbReference>
<dbReference type="GO" id="GO:0005886">
    <property type="term" value="C:plasma membrane"/>
    <property type="evidence" value="ECO:0007669"/>
    <property type="project" value="UniProtKB-SubCell"/>
</dbReference>
<proteinExistence type="inferred from homology"/>
<dbReference type="RefSeq" id="WP_153760134.1">
    <property type="nucleotide sequence ID" value="NZ_CP045851.1"/>
</dbReference>
<dbReference type="Gene3D" id="1.10.3470.10">
    <property type="entry name" value="ABC transporter involved in vitamin B12 uptake, BtuC"/>
    <property type="match status" value="2"/>
</dbReference>
<dbReference type="GO" id="GO:0033214">
    <property type="term" value="P:siderophore-iron import into cell"/>
    <property type="evidence" value="ECO:0007669"/>
    <property type="project" value="TreeGrafter"/>
</dbReference>
<evidence type="ECO:0000256" key="4">
    <source>
        <dbReference type="ARBA" id="ARBA00022475"/>
    </source>
</evidence>
<keyword evidence="3" id="KW-0813">Transport</keyword>
<evidence type="ECO:0000256" key="1">
    <source>
        <dbReference type="ARBA" id="ARBA00004651"/>
    </source>
</evidence>
<evidence type="ECO:0000313" key="9">
    <source>
        <dbReference type="EMBL" id="QGG96028.1"/>
    </source>
</evidence>
<evidence type="ECO:0000256" key="5">
    <source>
        <dbReference type="ARBA" id="ARBA00022692"/>
    </source>
</evidence>
<dbReference type="CDD" id="cd06550">
    <property type="entry name" value="TM_ABC_iron-siderophores_like"/>
    <property type="match status" value="2"/>
</dbReference>
<feature type="transmembrane region" description="Helical" evidence="8">
    <location>
        <begin position="513"/>
        <end position="538"/>
    </location>
</feature>
<dbReference type="Proteomes" id="UP000334019">
    <property type="component" value="Chromosome"/>
</dbReference>
<feature type="transmembrane region" description="Helical" evidence="8">
    <location>
        <begin position="109"/>
        <end position="128"/>
    </location>
</feature>